<evidence type="ECO:0000256" key="6">
    <source>
        <dbReference type="SAM" id="SignalP"/>
    </source>
</evidence>
<evidence type="ECO:0000256" key="3">
    <source>
        <dbReference type="ARBA" id="ARBA00023239"/>
    </source>
</evidence>
<protein>
    <recommendedName>
        <fullName evidence="2">peptidoglycan lytic exotransglycosylase</fullName>
        <ecNumber evidence="2">4.2.2.n1</ecNumber>
    </recommendedName>
    <alternativeName>
        <fullName evidence="5">Murein hydrolase A</fullName>
    </alternativeName>
</protein>
<dbReference type="Pfam" id="PF03562">
    <property type="entry name" value="MltA"/>
    <property type="match status" value="1"/>
</dbReference>
<dbReference type="Proteomes" id="UP001595799">
    <property type="component" value="Unassembled WGS sequence"/>
</dbReference>
<evidence type="ECO:0000256" key="2">
    <source>
        <dbReference type="ARBA" id="ARBA00012587"/>
    </source>
</evidence>
<comment type="catalytic activity">
    <reaction evidence="1">
        <text>Exolytic cleavage of the (1-&gt;4)-beta-glycosidic linkage between N-acetylmuramic acid (MurNAc) and N-acetylglucosamine (GlcNAc) residues in peptidoglycan, from either the reducing or the non-reducing ends of the peptidoglycan chains, with concomitant formation of a 1,6-anhydrobond in the MurNAc residue.</text>
        <dbReference type="EC" id="4.2.2.n1"/>
    </reaction>
</comment>
<dbReference type="InterPro" id="IPR010611">
    <property type="entry name" value="3D_dom"/>
</dbReference>
<dbReference type="EC" id="4.2.2.n1" evidence="2"/>
<dbReference type="PIRSF" id="PIRSF019422">
    <property type="entry name" value="MltA"/>
    <property type="match status" value="1"/>
</dbReference>
<dbReference type="RefSeq" id="WP_382422701.1">
    <property type="nucleotide sequence ID" value="NZ_JBHSCW010000007.1"/>
</dbReference>
<keyword evidence="4" id="KW-0961">Cell wall biogenesis/degradation</keyword>
<accession>A0ABV8UN50</accession>
<keyword evidence="9" id="KW-1185">Reference proteome</keyword>
<dbReference type="SUPFAM" id="SSF50685">
    <property type="entry name" value="Barwin-like endoglucanases"/>
    <property type="match status" value="1"/>
</dbReference>
<keyword evidence="3" id="KW-0456">Lyase</keyword>
<dbReference type="Gene3D" id="2.40.240.50">
    <property type="entry name" value="Barwin-like endoglucanases"/>
    <property type="match status" value="1"/>
</dbReference>
<organism evidence="8 9">
    <name type="scientific">Fodinicurvata halophila</name>
    <dbReference type="NCBI Taxonomy" id="1419723"/>
    <lineage>
        <taxon>Bacteria</taxon>
        <taxon>Pseudomonadati</taxon>
        <taxon>Pseudomonadota</taxon>
        <taxon>Alphaproteobacteria</taxon>
        <taxon>Rhodospirillales</taxon>
        <taxon>Rhodovibrionaceae</taxon>
        <taxon>Fodinicurvata</taxon>
    </lineage>
</organism>
<dbReference type="PANTHER" id="PTHR30124:SF0">
    <property type="entry name" value="MEMBRANE-BOUND LYTIC MUREIN TRANSGLYCOSYLASE A"/>
    <property type="match status" value="1"/>
</dbReference>
<evidence type="ECO:0000256" key="5">
    <source>
        <dbReference type="ARBA" id="ARBA00030918"/>
    </source>
</evidence>
<proteinExistence type="predicted"/>
<dbReference type="InterPro" id="IPR026044">
    <property type="entry name" value="MltA"/>
</dbReference>
<dbReference type="CDD" id="cd14485">
    <property type="entry name" value="mltA_like_LT_A"/>
    <property type="match status" value="1"/>
</dbReference>
<dbReference type="InterPro" id="IPR036908">
    <property type="entry name" value="RlpA-like_sf"/>
</dbReference>
<feature type="chain" id="PRO_5047146020" description="peptidoglycan lytic exotransglycosylase" evidence="6">
    <location>
        <begin position="25"/>
        <end position="410"/>
    </location>
</feature>
<name>A0ABV8UN50_9PROT</name>
<dbReference type="Gene3D" id="2.40.40.10">
    <property type="entry name" value="RlpA-like domain"/>
    <property type="match status" value="1"/>
</dbReference>
<feature type="signal peptide" evidence="6">
    <location>
        <begin position="1"/>
        <end position="24"/>
    </location>
</feature>
<keyword evidence="6" id="KW-0732">Signal</keyword>
<evidence type="ECO:0000313" key="8">
    <source>
        <dbReference type="EMBL" id="MFC4352350.1"/>
    </source>
</evidence>
<dbReference type="InterPro" id="IPR005300">
    <property type="entry name" value="MltA_B"/>
</dbReference>
<dbReference type="EMBL" id="JBHSCW010000007">
    <property type="protein sequence ID" value="MFC4352350.1"/>
    <property type="molecule type" value="Genomic_DNA"/>
</dbReference>
<evidence type="ECO:0000259" key="7">
    <source>
        <dbReference type="SMART" id="SM00925"/>
    </source>
</evidence>
<dbReference type="PROSITE" id="PS51257">
    <property type="entry name" value="PROKAR_LIPOPROTEIN"/>
    <property type="match status" value="1"/>
</dbReference>
<gene>
    <name evidence="8" type="ORF">ACFOW6_12445</name>
</gene>
<dbReference type="CDD" id="cd14668">
    <property type="entry name" value="mlta_B"/>
    <property type="match status" value="1"/>
</dbReference>
<feature type="domain" description="Lytic transglycosylase MltA" evidence="7">
    <location>
        <begin position="142"/>
        <end position="299"/>
    </location>
</feature>
<comment type="caution">
    <text evidence="8">The sequence shown here is derived from an EMBL/GenBank/DDBJ whole genome shotgun (WGS) entry which is preliminary data.</text>
</comment>
<reference evidence="9" key="1">
    <citation type="journal article" date="2019" name="Int. J. Syst. Evol. Microbiol.">
        <title>The Global Catalogue of Microorganisms (GCM) 10K type strain sequencing project: providing services to taxonomists for standard genome sequencing and annotation.</title>
        <authorList>
            <consortium name="The Broad Institute Genomics Platform"/>
            <consortium name="The Broad Institute Genome Sequencing Center for Infectious Disease"/>
            <person name="Wu L."/>
            <person name="Ma J."/>
        </authorList>
    </citation>
    <scope>NUCLEOTIDE SEQUENCE [LARGE SCALE GENOMIC DNA]</scope>
    <source>
        <strain evidence="9">CECT 8472</strain>
    </source>
</reference>
<sequence>MSVFRNLVTVVLAVVLLSACQVLPPPDGEKEEPAGPEEAEVVFQPASFTDLPGWRDDRFLEALPAMRRSCSRLVQQPAERSLGPRGQAGTIADWRGPCEALRSQNFATDDELRRFLEANFRPFSVEGRPRQDGLFTGYYEAEIEASRTRGNGYDVPLHAPPDDLVTADLGAFDPELGGERLVGRVTEGAFQPYHSRAEIEEGALQGKSEVLLWGKDPVDVFFLHIQGSGVATLPDGRRQRIGFAASNGRSFYAIGRALIEEGAVSRNEASMQSIRQWLQDNPDRADALMRRNKRYIFFREIDEDGPIGAQGVPLTAGRSLAVDRDFLPLGVPLWLETNWPNSQAQLSRLMVAQDTGSAITGPVRGDFFWGSGEEAFERAGRMKEAGRYWILLPDAVAERVVAQGSVKPES</sequence>
<dbReference type="SMART" id="SM00925">
    <property type="entry name" value="MltA"/>
    <property type="match status" value="1"/>
</dbReference>
<dbReference type="Pfam" id="PF06725">
    <property type="entry name" value="3D"/>
    <property type="match status" value="1"/>
</dbReference>
<dbReference type="PANTHER" id="PTHR30124">
    <property type="entry name" value="MEMBRANE-BOUND LYTIC MUREIN TRANSGLYCOSYLASE A"/>
    <property type="match status" value="1"/>
</dbReference>
<evidence type="ECO:0000313" key="9">
    <source>
        <dbReference type="Proteomes" id="UP001595799"/>
    </source>
</evidence>
<evidence type="ECO:0000256" key="4">
    <source>
        <dbReference type="ARBA" id="ARBA00023316"/>
    </source>
</evidence>
<evidence type="ECO:0000256" key="1">
    <source>
        <dbReference type="ARBA" id="ARBA00001420"/>
    </source>
</evidence>